<reference evidence="3" key="1">
    <citation type="submission" date="2011-08" db="EMBL/GenBank/DDBJ databases">
        <authorList>
            <person name="Rombauts S."/>
        </authorList>
    </citation>
    <scope>NUCLEOTIDE SEQUENCE</scope>
    <source>
        <strain evidence="3">London</strain>
    </source>
</reference>
<sequence length="277" mass="32183">MSEKSEEIVKGENSEEIKSNTDVVTGYYEQDGYKIHYEKVGHGDCVVFMFPGACGHSRADFGPQLDGFDKDKFTLVAWDSPGFGLSRPPERDYQKHAEEKFFYQYDAETVVKLMAHLGYDSFSVMGWSDGGKSALLVPILFPAKVEKLVVWGTLAYIPEKYKVMWRILCTLEMWEEARRKEYIKLYGNRETLEKIWYKHMSYTYTTTDICKDRVKEIKCPTFVLHGKKDTMIPKEFFDHLVANIPDVESHLFPDGVHDIHISHAETFNKMVQRFLLD</sequence>
<gene>
    <name evidence="2" type="primary">107361225</name>
</gene>
<dbReference type="SUPFAM" id="SSF53474">
    <property type="entry name" value="alpha/beta-Hydrolases"/>
    <property type="match status" value="1"/>
</dbReference>
<accession>T1JT60</accession>
<evidence type="ECO:0000259" key="1">
    <source>
        <dbReference type="Pfam" id="PF12146"/>
    </source>
</evidence>
<dbReference type="EMBL" id="CAEY01000473">
    <property type="status" value="NOT_ANNOTATED_CDS"/>
    <property type="molecule type" value="Genomic_DNA"/>
</dbReference>
<keyword evidence="3" id="KW-1185">Reference proteome</keyword>
<dbReference type="HOGENOM" id="CLU_020336_50_5_1"/>
<dbReference type="Proteomes" id="UP000015104">
    <property type="component" value="Unassembled WGS sequence"/>
</dbReference>
<dbReference type="KEGG" id="tut:107361225"/>
<dbReference type="eggNOG" id="KOG2984">
    <property type="taxonomic scope" value="Eukaryota"/>
</dbReference>
<dbReference type="InterPro" id="IPR022742">
    <property type="entry name" value="Hydrolase_4"/>
</dbReference>
<protein>
    <recommendedName>
        <fullName evidence="1">Serine aminopeptidase S33 domain-containing protein</fullName>
    </recommendedName>
</protein>
<dbReference type="InterPro" id="IPR029058">
    <property type="entry name" value="AB_hydrolase_fold"/>
</dbReference>
<organism evidence="2 3">
    <name type="scientific">Tetranychus urticae</name>
    <name type="common">Two-spotted spider mite</name>
    <dbReference type="NCBI Taxonomy" id="32264"/>
    <lineage>
        <taxon>Eukaryota</taxon>
        <taxon>Metazoa</taxon>
        <taxon>Ecdysozoa</taxon>
        <taxon>Arthropoda</taxon>
        <taxon>Chelicerata</taxon>
        <taxon>Arachnida</taxon>
        <taxon>Acari</taxon>
        <taxon>Acariformes</taxon>
        <taxon>Trombidiformes</taxon>
        <taxon>Prostigmata</taxon>
        <taxon>Eleutherengona</taxon>
        <taxon>Raphignathae</taxon>
        <taxon>Tetranychoidea</taxon>
        <taxon>Tetranychidae</taxon>
        <taxon>Tetranychus</taxon>
    </lineage>
</organism>
<dbReference type="STRING" id="32264.T1JT60"/>
<feature type="domain" description="Serine aminopeptidase S33" evidence="1">
    <location>
        <begin position="45"/>
        <end position="260"/>
    </location>
</feature>
<dbReference type="Pfam" id="PF12146">
    <property type="entry name" value="Hydrolase_4"/>
    <property type="match status" value="1"/>
</dbReference>
<dbReference type="EnsemblMetazoa" id="tetur01g12970.1">
    <property type="protein sequence ID" value="tetur01g12970.1"/>
    <property type="gene ID" value="tetur01g12970"/>
</dbReference>
<dbReference type="PANTHER" id="PTHR46331">
    <property type="entry name" value="VALACYCLOVIR HYDROLASE"/>
    <property type="match status" value="1"/>
</dbReference>
<evidence type="ECO:0000313" key="2">
    <source>
        <dbReference type="EnsemblMetazoa" id="tetur01g12970.1"/>
    </source>
</evidence>
<dbReference type="OMA" id="RFPQLWA"/>
<evidence type="ECO:0000313" key="3">
    <source>
        <dbReference type="Proteomes" id="UP000015104"/>
    </source>
</evidence>
<dbReference type="PANTHER" id="PTHR46331:SF2">
    <property type="entry name" value="VALACYCLOVIR HYDROLASE"/>
    <property type="match status" value="1"/>
</dbReference>
<dbReference type="Gene3D" id="3.40.50.1820">
    <property type="entry name" value="alpha/beta hydrolase"/>
    <property type="match status" value="1"/>
</dbReference>
<name>T1JT60_TETUR</name>
<reference evidence="2" key="2">
    <citation type="submission" date="2015-06" db="UniProtKB">
        <authorList>
            <consortium name="EnsemblMetazoa"/>
        </authorList>
    </citation>
    <scope>IDENTIFICATION</scope>
</reference>
<proteinExistence type="predicted"/>
<dbReference type="OrthoDB" id="19657at2759"/>
<dbReference type="GO" id="GO:0017171">
    <property type="term" value="F:serine hydrolase activity"/>
    <property type="evidence" value="ECO:0007669"/>
    <property type="project" value="TreeGrafter"/>
</dbReference>
<dbReference type="AlphaFoldDB" id="T1JT60"/>